<dbReference type="SMART" id="SM00382">
    <property type="entry name" value="AAA"/>
    <property type="match status" value="1"/>
</dbReference>
<dbReference type="RefSeq" id="WP_254097887.1">
    <property type="nucleotide sequence ID" value="NZ_JANATA010000001.1"/>
</dbReference>
<evidence type="ECO:0000313" key="7">
    <source>
        <dbReference type="Proteomes" id="UP001165413"/>
    </source>
</evidence>
<dbReference type="InterPro" id="IPR003439">
    <property type="entry name" value="ABC_transporter-like_ATP-bd"/>
</dbReference>
<reference evidence="6" key="1">
    <citation type="submission" date="2022-07" db="EMBL/GenBank/DDBJ databases">
        <title>Characterization of the Novel Bacterium Alteromonas immobilis LMIT006 and Alteromonas gregis LMIT007.</title>
        <authorList>
            <person name="Lin X."/>
        </authorList>
    </citation>
    <scope>NUCLEOTIDE SEQUENCE</scope>
    <source>
        <strain evidence="6">LMIT007</strain>
    </source>
</reference>
<dbReference type="InterPro" id="IPR050166">
    <property type="entry name" value="ABC_transporter_ATP-bind"/>
</dbReference>
<comment type="similarity">
    <text evidence="1">Belongs to the ABC transporter superfamily.</text>
</comment>
<name>A0AA41WW67_9ALTE</name>
<gene>
    <name evidence="6" type="ORF">NLF92_00850</name>
</gene>
<evidence type="ECO:0000256" key="1">
    <source>
        <dbReference type="ARBA" id="ARBA00005417"/>
    </source>
</evidence>
<proteinExistence type="inferred from homology"/>
<dbReference type="Pfam" id="PF00005">
    <property type="entry name" value="ABC_tran"/>
    <property type="match status" value="1"/>
</dbReference>
<dbReference type="Gene3D" id="3.40.50.300">
    <property type="entry name" value="P-loop containing nucleotide triphosphate hydrolases"/>
    <property type="match status" value="1"/>
</dbReference>
<dbReference type="InterPro" id="IPR017871">
    <property type="entry name" value="ABC_transporter-like_CS"/>
</dbReference>
<dbReference type="PANTHER" id="PTHR42788:SF13">
    <property type="entry name" value="ALIPHATIC SULFONATES IMPORT ATP-BINDING PROTEIN SSUB"/>
    <property type="match status" value="1"/>
</dbReference>
<comment type="caution">
    <text evidence="6">The sequence shown here is derived from an EMBL/GenBank/DDBJ whole genome shotgun (WGS) entry which is preliminary data.</text>
</comment>
<keyword evidence="2" id="KW-0813">Transport</keyword>
<keyword evidence="7" id="KW-1185">Reference proteome</keyword>
<organism evidence="6 7">
    <name type="scientific">Opacimonas viscosa</name>
    <dbReference type="NCBI Taxonomy" id="2961944"/>
    <lineage>
        <taxon>Bacteria</taxon>
        <taxon>Pseudomonadati</taxon>
        <taxon>Pseudomonadota</taxon>
        <taxon>Gammaproteobacteria</taxon>
        <taxon>Alteromonadales</taxon>
        <taxon>Alteromonadaceae</taxon>
        <taxon>Opacimonas</taxon>
    </lineage>
</organism>
<evidence type="ECO:0000256" key="4">
    <source>
        <dbReference type="ARBA" id="ARBA00022840"/>
    </source>
</evidence>
<keyword evidence="3" id="KW-0547">Nucleotide-binding</keyword>
<dbReference type="PROSITE" id="PS50893">
    <property type="entry name" value="ABC_TRANSPORTER_2"/>
    <property type="match status" value="1"/>
</dbReference>
<evidence type="ECO:0000256" key="2">
    <source>
        <dbReference type="ARBA" id="ARBA00022448"/>
    </source>
</evidence>
<feature type="domain" description="ABC transporter" evidence="5">
    <location>
        <begin position="2"/>
        <end position="216"/>
    </location>
</feature>
<sequence>MFNVVVKNKQFQNITVIADVALTIQPGERIALIGPSGCGKTTLLNIIAGLDEEYQHARITNKKLGYIFQENRLLPWLTIQENILLVAPGQIEVCSALLKQLGLENVAHFYPEQLSGGMQKRVSIARAFINEPDLLLLDEPFVSLDEPTADGCRRELNDLVRLHQTTVLLVTHDIEEALTFADKIYFLSPKPATIIHTLNLREMHQRPTKQCLLKEYPHILAGYIT</sequence>
<dbReference type="InterPro" id="IPR027417">
    <property type="entry name" value="P-loop_NTPase"/>
</dbReference>
<evidence type="ECO:0000313" key="6">
    <source>
        <dbReference type="EMBL" id="MCP3427490.1"/>
    </source>
</evidence>
<dbReference type="PROSITE" id="PS00211">
    <property type="entry name" value="ABC_TRANSPORTER_1"/>
    <property type="match status" value="1"/>
</dbReference>
<dbReference type="SUPFAM" id="SSF52540">
    <property type="entry name" value="P-loop containing nucleoside triphosphate hydrolases"/>
    <property type="match status" value="1"/>
</dbReference>
<dbReference type="AlphaFoldDB" id="A0AA41WW67"/>
<dbReference type="PANTHER" id="PTHR42788">
    <property type="entry name" value="TAURINE IMPORT ATP-BINDING PROTEIN-RELATED"/>
    <property type="match status" value="1"/>
</dbReference>
<accession>A0AA41WW67</accession>
<keyword evidence="4 6" id="KW-0067">ATP-binding</keyword>
<dbReference type="Proteomes" id="UP001165413">
    <property type="component" value="Unassembled WGS sequence"/>
</dbReference>
<protein>
    <submittedName>
        <fullName evidence="6">ATP-binding cassette domain-containing protein</fullName>
    </submittedName>
</protein>
<dbReference type="EMBL" id="JANATA010000001">
    <property type="protein sequence ID" value="MCP3427490.1"/>
    <property type="molecule type" value="Genomic_DNA"/>
</dbReference>
<evidence type="ECO:0000259" key="5">
    <source>
        <dbReference type="PROSITE" id="PS50893"/>
    </source>
</evidence>
<dbReference type="GO" id="GO:0005524">
    <property type="term" value="F:ATP binding"/>
    <property type="evidence" value="ECO:0007669"/>
    <property type="project" value="UniProtKB-KW"/>
</dbReference>
<dbReference type="GO" id="GO:0016887">
    <property type="term" value="F:ATP hydrolysis activity"/>
    <property type="evidence" value="ECO:0007669"/>
    <property type="project" value="InterPro"/>
</dbReference>
<evidence type="ECO:0000256" key="3">
    <source>
        <dbReference type="ARBA" id="ARBA00022741"/>
    </source>
</evidence>
<dbReference type="InterPro" id="IPR003593">
    <property type="entry name" value="AAA+_ATPase"/>
</dbReference>